<dbReference type="PANTHER" id="PTHR44196:SF1">
    <property type="entry name" value="DEHYDROGENASE_REDUCTASE SDR FAMILY MEMBER 7B"/>
    <property type="match status" value="1"/>
</dbReference>
<evidence type="ECO:0000256" key="2">
    <source>
        <dbReference type="ARBA" id="ARBA00023002"/>
    </source>
</evidence>
<comment type="similarity">
    <text evidence="1 3">Belongs to the short-chain dehydrogenases/reductases (SDR) family.</text>
</comment>
<dbReference type="InterPro" id="IPR036291">
    <property type="entry name" value="NAD(P)-bd_dom_sf"/>
</dbReference>
<dbReference type="RefSeq" id="WP_181428359.1">
    <property type="nucleotide sequence ID" value="NZ_QJJU01000018.1"/>
</dbReference>
<evidence type="ECO:0000313" key="5">
    <source>
        <dbReference type="EMBL" id="PXX05411.1"/>
    </source>
</evidence>
<accession>A0A318HB75</accession>
<keyword evidence="6" id="KW-1185">Reference proteome</keyword>
<dbReference type="PRINTS" id="PR00081">
    <property type="entry name" value="GDHRDH"/>
</dbReference>
<dbReference type="Proteomes" id="UP000247781">
    <property type="component" value="Unassembled WGS sequence"/>
</dbReference>
<dbReference type="InterPro" id="IPR002347">
    <property type="entry name" value="SDR_fam"/>
</dbReference>
<proteinExistence type="inferred from homology"/>
<dbReference type="PRINTS" id="PR00080">
    <property type="entry name" value="SDRFAMILY"/>
</dbReference>
<dbReference type="InterPro" id="IPR020904">
    <property type="entry name" value="Sc_DH/Rdtase_CS"/>
</dbReference>
<feature type="domain" description="Ketoreductase" evidence="4">
    <location>
        <begin position="6"/>
        <end position="185"/>
    </location>
</feature>
<keyword evidence="2" id="KW-0560">Oxidoreductase</keyword>
<dbReference type="Pfam" id="PF00106">
    <property type="entry name" value="adh_short"/>
    <property type="match status" value="1"/>
</dbReference>
<evidence type="ECO:0000256" key="1">
    <source>
        <dbReference type="ARBA" id="ARBA00006484"/>
    </source>
</evidence>
<dbReference type="GO" id="GO:0016491">
    <property type="term" value="F:oxidoreductase activity"/>
    <property type="evidence" value="ECO:0007669"/>
    <property type="project" value="UniProtKB-KW"/>
</dbReference>
<name>A0A318HB75_9MYCO</name>
<gene>
    <name evidence="5" type="ORF">C8E89_118115</name>
</gene>
<dbReference type="PANTHER" id="PTHR44196">
    <property type="entry name" value="DEHYDROGENASE/REDUCTASE SDR FAMILY MEMBER 7B"/>
    <property type="match status" value="1"/>
</dbReference>
<dbReference type="EMBL" id="QJJU01000018">
    <property type="protein sequence ID" value="PXX05411.1"/>
    <property type="molecule type" value="Genomic_DNA"/>
</dbReference>
<dbReference type="SMART" id="SM00822">
    <property type="entry name" value="PKS_KR"/>
    <property type="match status" value="1"/>
</dbReference>
<evidence type="ECO:0000313" key="6">
    <source>
        <dbReference type="Proteomes" id="UP000247781"/>
    </source>
</evidence>
<dbReference type="InterPro" id="IPR057326">
    <property type="entry name" value="KR_dom"/>
</dbReference>
<organism evidence="5 6">
    <name type="scientific">Mycolicibacterium moriokaense</name>
    <dbReference type="NCBI Taxonomy" id="39691"/>
    <lineage>
        <taxon>Bacteria</taxon>
        <taxon>Bacillati</taxon>
        <taxon>Actinomycetota</taxon>
        <taxon>Actinomycetes</taxon>
        <taxon>Mycobacteriales</taxon>
        <taxon>Mycobacteriaceae</taxon>
        <taxon>Mycolicibacterium</taxon>
    </lineage>
</organism>
<dbReference type="PROSITE" id="PS00061">
    <property type="entry name" value="ADH_SHORT"/>
    <property type="match status" value="1"/>
</dbReference>
<dbReference type="Gene3D" id="3.40.50.720">
    <property type="entry name" value="NAD(P)-binding Rossmann-like Domain"/>
    <property type="match status" value="1"/>
</dbReference>
<reference evidence="5 6" key="2">
    <citation type="submission" date="2018-06" db="EMBL/GenBank/DDBJ databases">
        <title>Sequencing of bacterial isolates from soil warming experiment in Harvard Forest, Massachusetts, USA.</title>
        <authorList>
            <person name="Deangelis K.PhD."/>
        </authorList>
    </citation>
    <scope>NUCLEOTIDE SEQUENCE [LARGE SCALE GENOMIC DNA]</scope>
    <source>
        <strain evidence="5 6">GAS496</strain>
    </source>
</reference>
<sequence>MQLTDAVVLVTGASAGIGHAAAARFAAAGAHVLVHGRDPDRTGDVAREVGGRALIADLNSPADRQRLITEALDPFGRVDVLVNNAGFGYFGRVSTMAVDVIRRLVEVDLLASIELTHALLPGMVERKHGAICFVTSIAGRTGVAGEAVYSATKAGLDAFAESLRGETAGSGVNISVVVPGVVDTGFFETRGSPYTRTRPRPIPAQTVADAVVRAVQRDRAEEWRPRWLRIAPTVRALAPGAFRALAVRFGGQGDTA</sequence>
<protein>
    <submittedName>
        <fullName evidence="5">Short-subunit dehydrogenase</fullName>
    </submittedName>
</protein>
<dbReference type="AlphaFoldDB" id="A0A318HB75"/>
<reference evidence="6" key="1">
    <citation type="submission" date="2018-05" db="EMBL/GenBank/DDBJ databases">
        <authorList>
            <person name="Deangelis K."/>
            <person name="Huntemann M."/>
            <person name="Clum A."/>
            <person name="Pillay M."/>
            <person name="Palaniappan K."/>
            <person name="Varghese N."/>
            <person name="Mikhailova N."/>
            <person name="Stamatis D."/>
            <person name="Reddy T."/>
            <person name="Daum C."/>
            <person name="Shapiro N."/>
            <person name="Ivanova N."/>
            <person name="Kyrpides N."/>
            <person name="Woyke T."/>
        </authorList>
    </citation>
    <scope>NUCLEOTIDE SEQUENCE [LARGE SCALE GENOMIC DNA]</scope>
    <source>
        <strain evidence="6">GAS496</strain>
    </source>
</reference>
<dbReference type="GO" id="GO:0016020">
    <property type="term" value="C:membrane"/>
    <property type="evidence" value="ECO:0007669"/>
    <property type="project" value="TreeGrafter"/>
</dbReference>
<evidence type="ECO:0000256" key="3">
    <source>
        <dbReference type="RuleBase" id="RU000363"/>
    </source>
</evidence>
<dbReference type="SUPFAM" id="SSF51735">
    <property type="entry name" value="NAD(P)-binding Rossmann-fold domains"/>
    <property type="match status" value="1"/>
</dbReference>
<evidence type="ECO:0000259" key="4">
    <source>
        <dbReference type="SMART" id="SM00822"/>
    </source>
</evidence>
<comment type="caution">
    <text evidence="5">The sequence shown here is derived from an EMBL/GenBank/DDBJ whole genome shotgun (WGS) entry which is preliminary data.</text>
</comment>